<dbReference type="OrthoDB" id="2436906at2759"/>
<dbReference type="AlphaFoldDB" id="A0A9P6RFB5"/>
<evidence type="ECO:0000313" key="2">
    <source>
        <dbReference type="Proteomes" id="UP000823405"/>
    </source>
</evidence>
<protein>
    <submittedName>
        <fullName evidence="1">Uncharacterized protein</fullName>
    </submittedName>
</protein>
<proteinExistence type="predicted"/>
<gene>
    <name evidence="1" type="ORF">BGZ97_007356</name>
</gene>
<dbReference type="Proteomes" id="UP000823405">
    <property type="component" value="Unassembled WGS sequence"/>
</dbReference>
<name>A0A9P6RFB5_9FUNG</name>
<reference evidence="1" key="1">
    <citation type="journal article" date="2020" name="Fungal Divers.">
        <title>Resolving the Mortierellaceae phylogeny through synthesis of multi-gene phylogenetics and phylogenomics.</title>
        <authorList>
            <person name="Vandepol N."/>
            <person name="Liber J."/>
            <person name="Desiro A."/>
            <person name="Na H."/>
            <person name="Kennedy M."/>
            <person name="Barry K."/>
            <person name="Grigoriev I.V."/>
            <person name="Miller A.N."/>
            <person name="O'Donnell K."/>
            <person name="Stajich J.E."/>
            <person name="Bonito G."/>
        </authorList>
    </citation>
    <scope>NUCLEOTIDE SEQUENCE</scope>
    <source>
        <strain evidence="1">NVP60</strain>
    </source>
</reference>
<evidence type="ECO:0000313" key="1">
    <source>
        <dbReference type="EMBL" id="KAG0316133.1"/>
    </source>
</evidence>
<accession>A0A9P6RFB5</accession>
<dbReference type="EMBL" id="JAAAIN010000327">
    <property type="protein sequence ID" value="KAG0316133.1"/>
    <property type="molecule type" value="Genomic_DNA"/>
</dbReference>
<keyword evidence="2" id="KW-1185">Reference proteome</keyword>
<organism evidence="1 2">
    <name type="scientific">Linnemannia gamsii</name>
    <dbReference type="NCBI Taxonomy" id="64522"/>
    <lineage>
        <taxon>Eukaryota</taxon>
        <taxon>Fungi</taxon>
        <taxon>Fungi incertae sedis</taxon>
        <taxon>Mucoromycota</taxon>
        <taxon>Mortierellomycotina</taxon>
        <taxon>Mortierellomycetes</taxon>
        <taxon>Mortierellales</taxon>
        <taxon>Mortierellaceae</taxon>
        <taxon>Linnemannia</taxon>
    </lineage>
</organism>
<sequence>MPHFNKEQCLDYKDAFVALSGIWNTLSVAANQAFTPLQLQEVRALCKVQEMDRKEPEIDDLVKVLAEILETGTLEEVMEKTYDLQVQSPSLRCVLHVLQLEAVFSTGSSPRNCDCLLTAGGIEVGNFECKKAGSAKVEVSSQQRKNLKINKSILLELENYELESPLLLSIHGLSATIFKIVKYEDIWVGAKACDPVLLPEQPEEFEHFLSEHLQRLMNLLHQYDVYGRNVVRQVTRAKFRKKAVEDDEEDQGSQSVMESLEWENVVLRTPTKPAKSTLGIVKRIRDEADAQ</sequence>
<comment type="caution">
    <text evidence="1">The sequence shown here is derived from an EMBL/GenBank/DDBJ whole genome shotgun (WGS) entry which is preliminary data.</text>
</comment>